<dbReference type="Proteomes" id="UP000650081">
    <property type="component" value="Unassembled WGS sequence"/>
</dbReference>
<keyword evidence="2" id="KW-1185">Reference proteome</keyword>
<dbReference type="EMBL" id="JACSIT010000118">
    <property type="protein sequence ID" value="MBC6995185.1"/>
    <property type="molecule type" value="Genomic_DNA"/>
</dbReference>
<protein>
    <submittedName>
        <fullName evidence="1">Uncharacterized protein</fullName>
    </submittedName>
</protein>
<gene>
    <name evidence="1" type="ORF">H9S92_13480</name>
</gene>
<reference evidence="1" key="1">
    <citation type="submission" date="2020-08" db="EMBL/GenBank/DDBJ databases">
        <title>Lewinella bacteria from marine environments.</title>
        <authorList>
            <person name="Zhong Y."/>
        </authorList>
    </citation>
    <scope>NUCLEOTIDE SEQUENCE</scope>
    <source>
        <strain evidence="1">KCTC 42187</strain>
    </source>
</reference>
<evidence type="ECO:0000313" key="2">
    <source>
        <dbReference type="Proteomes" id="UP000650081"/>
    </source>
</evidence>
<organism evidence="1 2">
    <name type="scientific">Neolewinella lacunae</name>
    <dbReference type="NCBI Taxonomy" id="1517758"/>
    <lineage>
        <taxon>Bacteria</taxon>
        <taxon>Pseudomonadati</taxon>
        <taxon>Bacteroidota</taxon>
        <taxon>Saprospiria</taxon>
        <taxon>Saprospirales</taxon>
        <taxon>Lewinellaceae</taxon>
        <taxon>Neolewinella</taxon>
    </lineage>
</organism>
<evidence type="ECO:0000313" key="1">
    <source>
        <dbReference type="EMBL" id="MBC6995185.1"/>
    </source>
</evidence>
<accession>A0A923T834</accession>
<dbReference type="AlphaFoldDB" id="A0A923T834"/>
<sequence>MNKYFFVFALLVLGLSNCGEPDTIGRVSFIGRADGWRADAVESNLESLAASAIAQLSDAQIAATGRTRESIQAQYDLRVTRETMVEDCDRDDLIFFLDNGQMRIIFGNVGCPDPQDPGILAGFNDNFYRADLDATRFELLRPDQSLIANFEVLELTENVFRLETTRTVTDSLVGTINYDWALRLVAN</sequence>
<proteinExistence type="predicted"/>
<comment type="caution">
    <text evidence="1">The sequence shown here is derived from an EMBL/GenBank/DDBJ whole genome shotgun (WGS) entry which is preliminary data.</text>
</comment>
<dbReference type="RefSeq" id="WP_187467231.1">
    <property type="nucleotide sequence ID" value="NZ_JACSIT010000118.1"/>
</dbReference>
<name>A0A923T834_9BACT</name>